<comment type="caution">
    <text evidence="9">The sequence shown here is derived from an EMBL/GenBank/DDBJ whole genome shotgun (WGS) entry which is preliminary data.</text>
</comment>
<dbReference type="Proteomes" id="UP000475249">
    <property type="component" value="Unassembled WGS sequence"/>
</dbReference>
<reference evidence="9 10" key="1">
    <citation type="submission" date="2020-01" db="EMBL/GenBank/DDBJ databases">
        <title>Bacteria diversity of Porities sp.</title>
        <authorList>
            <person name="Wang G."/>
        </authorList>
    </citation>
    <scope>NUCLEOTIDE SEQUENCE [LARGE SCALE GENOMIC DNA]</scope>
    <source>
        <strain evidence="9 10">R33</strain>
    </source>
</reference>
<dbReference type="SUPFAM" id="SSF88946">
    <property type="entry name" value="Sigma2 domain of RNA polymerase sigma factors"/>
    <property type="match status" value="1"/>
</dbReference>
<keyword evidence="4 6" id="KW-0238">DNA-binding</keyword>
<feature type="domain" description="RNA polymerase sigma factor 70 region 4 type 2" evidence="8">
    <location>
        <begin position="125"/>
        <end position="174"/>
    </location>
</feature>
<dbReference type="PANTHER" id="PTHR43133">
    <property type="entry name" value="RNA POLYMERASE ECF-TYPE SIGMA FACTO"/>
    <property type="match status" value="1"/>
</dbReference>
<dbReference type="NCBIfam" id="TIGR02937">
    <property type="entry name" value="sigma70-ECF"/>
    <property type="match status" value="1"/>
</dbReference>
<name>A0A6L9EBN1_9FLAO</name>
<evidence type="ECO:0000256" key="6">
    <source>
        <dbReference type="RuleBase" id="RU000716"/>
    </source>
</evidence>
<dbReference type="InterPro" id="IPR014284">
    <property type="entry name" value="RNA_pol_sigma-70_dom"/>
</dbReference>
<dbReference type="RefSeq" id="WP_161435171.1">
    <property type="nucleotide sequence ID" value="NZ_WXYO01000003.1"/>
</dbReference>
<proteinExistence type="inferred from homology"/>
<evidence type="ECO:0000259" key="8">
    <source>
        <dbReference type="Pfam" id="PF08281"/>
    </source>
</evidence>
<gene>
    <name evidence="9" type="ORF">GTQ38_09050</name>
</gene>
<dbReference type="Pfam" id="PF08281">
    <property type="entry name" value="Sigma70_r4_2"/>
    <property type="match status" value="1"/>
</dbReference>
<keyword evidence="5 6" id="KW-0804">Transcription</keyword>
<dbReference type="SUPFAM" id="SSF88659">
    <property type="entry name" value="Sigma3 and sigma4 domains of RNA polymerase sigma factors"/>
    <property type="match status" value="1"/>
</dbReference>
<dbReference type="CDD" id="cd06171">
    <property type="entry name" value="Sigma70_r4"/>
    <property type="match status" value="1"/>
</dbReference>
<evidence type="ECO:0000256" key="1">
    <source>
        <dbReference type="ARBA" id="ARBA00010641"/>
    </source>
</evidence>
<dbReference type="GO" id="GO:0003677">
    <property type="term" value="F:DNA binding"/>
    <property type="evidence" value="ECO:0007669"/>
    <property type="project" value="UniProtKB-KW"/>
</dbReference>
<dbReference type="InterPro" id="IPR039425">
    <property type="entry name" value="RNA_pol_sigma-70-like"/>
</dbReference>
<dbReference type="PROSITE" id="PS01063">
    <property type="entry name" value="SIGMA70_ECF"/>
    <property type="match status" value="1"/>
</dbReference>
<dbReference type="InterPro" id="IPR013325">
    <property type="entry name" value="RNA_pol_sigma_r2"/>
</dbReference>
<evidence type="ECO:0000259" key="7">
    <source>
        <dbReference type="Pfam" id="PF04542"/>
    </source>
</evidence>
<dbReference type="InterPro" id="IPR036388">
    <property type="entry name" value="WH-like_DNA-bd_sf"/>
</dbReference>
<dbReference type="GO" id="GO:0016987">
    <property type="term" value="F:sigma factor activity"/>
    <property type="evidence" value="ECO:0007669"/>
    <property type="project" value="UniProtKB-KW"/>
</dbReference>
<dbReference type="Pfam" id="PF04542">
    <property type="entry name" value="Sigma70_r2"/>
    <property type="match status" value="1"/>
</dbReference>
<dbReference type="InterPro" id="IPR013249">
    <property type="entry name" value="RNA_pol_sigma70_r4_t2"/>
</dbReference>
<dbReference type="InterPro" id="IPR007627">
    <property type="entry name" value="RNA_pol_sigma70_r2"/>
</dbReference>
<dbReference type="AlphaFoldDB" id="A0A6L9EBN1"/>
<organism evidence="9 10">
    <name type="scientific">Poritiphilus flavus</name>
    <dbReference type="NCBI Taxonomy" id="2697053"/>
    <lineage>
        <taxon>Bacteria</taxon>
        <taxon>Pseudomonadati</taxon>
        <taxon>Bacteroidota</taxon>
        <taxon>Flavobacteriia</taxon>
        <taxon>Flavobacteriales</taxon>
        <taxon>Flavobacteriaceae</taxon>
        <taxon>Poritiphilus</taxon>
    </lineage>
</organism>
<sequence>MSFENEEEYIDRAKAGDLMAFSHLVEKYKEMVYAVTLKILGNTFDAEDIAQESFIKAYQSIADFNKRSKFSTWLYTITYRSALYYLRKNRIPTRTIDVRDKEELLATTNTQVEDLKLGEQQEFIKKAIAALPPIEGLLITLFYIDENSIEEISSITNLSKTNIKVKLFRARKKLRKALSVLLKGESNSIL</sequence>
<dbReference type="Gene3D" id="1.10.1740.10">
    <property type="match status" value="1"/>
</dbReference>
<dbReference type="PANTHER" id="PTHR43133:SF51">
    <property type="entry name" value="RNA POLYMERASE SIGMA FACTOR"/>
    <property type="match status" value="1"/>
</dbReference>
<keyword evidence="10" id="KW-1185">Reference proteome</keyword>
<evidence type="ECO:0000256" key="2">
    <source>
        <dbReference type="ARBA" id="ARBA00023015"/>
    </source>
</evidence>
<protein>
    <recommendedName>
        <fullName evidence="6">RNA polymerase sigma factor</fullName>
    </recommendedName>
</protein>
<evidence type="ECO:0000256" key="5">
    <source>
        <dbReference type="ARBA" id="ARBA00023163"/>
    </source>
</evidence>
<dbReference type="InterPro" id="IPR013324">
    <property type="entry name" value="RNA_pol_sigma_r3/r4-like"/>
</dbReference>
<keyword evidence="3 6" id="KW-0731">Sigma factor</keyword>
<comment type="similarity">
    <text evidence="1 6">Belongs to the sigma-70 factor family. ECF subfamily.</text>
</comment>
<dbReference type="Gene3D" id="1.10.10.10">
    <property type="entry name" value="Winged helix-like DNA-binding domain superfamily/Winged helix DNA-binding domain"/>
    <property type="match status" value="1"/>
</dbReference>
<dbReference type="InterPro" id="IPR000838">
    <property type="entry name" value="RNA_pol_sigma70_ECF_CS"/>
</dbReference>
<accession>A0A6L9EBN1</accession>
<evidence type="ECO:0000313" key="9">
    <source>
        <dbReference type="EMBL" id="NAS12146.1"/>
    </source>
</evidence>
<evidence type="ECO:0000256" key="4">
    <source>
        <dbReference type="ARBA" id="ARBA00023125"/>
    </source>
</evidence>
<keyword evidence="2 6" id="KW-0805">Transcription regulation</keyword>
<dbReference type="GO" id="GO:0006352">
    <property type="term" value="P:DNA-templated transcription initiation"/>
    <property type="evidence" value="ECO:0007669"/>
    <property type="project" value="InterPro"/>
</dbReference>
<evidence type="ECO:0000256" key="3">
    <source>
        <dbReference type="ARBA" id="ARBA00023082"/>
    </source>
</evidence>
<feature type="domain" description="RNA polymerase sigma-70 region 2" evidence="7">
    <location>
        <begin position="24"/>
        <end position="90"/>
    </location>
</feature>
<evidence type="ECO:0000313" key="10">
    <source>
        <dbReference type="Proteomes" id="UP000475249"/>
    </source>
</evidence>
<dbReference type="EMBL" id="WXYO01000003">
    <property type="protein sequence ID" value="NAS12146.1"/>
    <property type="molecule type" value="Genomic_DNA"/>
</dbReference>